<feature type="non-terminal residue" evidence="2">
    <location>
        <position position="1"/>
    </location>
</feature>
<dbReference type="EMBL" id="GEDG01034922">
    <property type="protein sequence ID" value="JAP09486.1"/>
    <property type="molecule type" value="Transcribed_RNA"/>
</dbReference>
<keyword evidence="1" id="KW-1133">Transmembrane helix</keyword>
<keyword evidence="1" id="KW-0472">Membrane</keyword>
<feature type="transmembrane region" description="Helical" evidence="1">
    <location>
        <begin position="18"/>
        <end position="37"/>
    </location>
</feature>
<accession>A0A0V0GN87</accession>
<protein>
    <submittedName>
        <fullName evidence="2">Putative ovule protein</fullName>
    </submittedName>
</protein>
<reference evidence="2" key="1">
    <citation type="submission" date="2015-12" db="EMBL/GenBank/DDBJ databases">
        <title>Gene expression during late stages of embryo sac development: a critical building block for successful pollen-pistil interactions.</title>
        <authorList>
            <person name="Liu Y."/>
            <person name="Joly V."/>
            <person name="Sabar M."/>
            <person name="Matton D.P."/>
        </authorList>
    </citation>
    <scope>NUCLEOTIDE SEQUENCE</scope>
</reference>
<organism evidence="2">
    <name type="scientific">Solanum chacoense</name>
    <name type="common">Chaco potato</name>
    <dbReference type="NCBI Taxonomy" id="4108"/>
    <lineage>
        <taxon>Eukaryota</taxon>
        <taxon>Viridiplantae</taxon>
        <taxon>Streptophyta</taxon>
        <taxon>Embryophyta</taxon>
        <taxon>Tracheophyta</taxon>
        <taxon>Spermatophyta</taxon>
        <taxon>Magnoliopsida</taxon>
        <taxon>eudicotyledons</taxon>
        <taxon>Gunneridae</taxon>
        <taxon>Pentapetalae</taxon>
        <taxon>asterids</taxon>
        <taxon>lamiids</taxon>
        <taxon>Solanales</taxon>
        <taxon>Solanaceae</taxon>
        <taxon>Solanoideae</taxon>
        <taxon>Solaneae</taxon>
        <taxon>Solanum</taxon>
    </lineage>
</organism>
<keyword evidence="1" id="KW-0812">Transmembrane</keyword>
<proteinExistence type="predicted"/>
<dbReference type="AlphaFoldDB" id="A0A0V0GN87"/>
<evidence type="ECO:0000256" key="1">
    <source>
        <dbReference type="SAM" id="Phobius"/>
    </source>
</evidence>
<evidence type="ECO:0000313" key="2">
    <source>
        <dbReference type="EMBL" id="JAP09486.1"/>
    </source>
</evidence>
<sequence length="79" mass="9448">LFIKKTISWEKSISCRLYLLHSCFPLFSFFLLSVWIIRSMSYALSFRQRHRVFKTSINHHSCIYICLPFIKSSNTIKLT</sequence>
<name>A0A0V0GN87_SOLCH</name>